<dbReference type="SMART" id="SM00450">
    <property type="entry name" value="RHOD"/>
    <property type="match status" value="1"/>
</dbReference>
<evidence type="ECO:0000259" key="1">
    <source>
        <dbReference type="PROSITE" id="PS50206"/>
    </source>
</evidence>
<organism evidence="2 3">
    <name type="scientific">Paenibacillus lautus</name>
    <name type="common">Bacillus lautus</name>
    <dbReference type="NCBI Taxonomy" id="1401"/>
    <lineage>
        <taxon>Bacteria</taxon>
        <taxon>Bacillati</taxon>
        <taxon>Bacillota</taxon>
        <taxon>Bacilli</taxon>
        <taxon>Bacillales</taxon>
        <taxon>Paenibacillaceae</taxon>
        <taxon>Paenibacillus</taxon>
    </lineage>
</organism>
<comment type="caution">
    <text evidence="2">The sequence shown here is derived from an EMBL/GenBank/DDBJ whole genome shotgun (WGS) entry which is preliminary data.</text>
</comment>
<dbReference type="Pfam" id="PF00581">
    <property type="entry name" value="Rhodanese"/>
    <property type="match status" value="1"/>
</dbReference>
<dbReference type="Gene3D" id="3.40.250.10">
    <property type="entry name" value="Rhodanese-like domain"/>
    <property type="match status" value="1"/>
</dbReference>
<gene>
    <name evidence="2" type="ORF">BK123_01680</name>
</gene>
<dbReference type="GO" id="GO:0016740">
    <property type="term" value="F:transferase activity"/>
    <property type="evidence" value="ECO:0007669"/>
    <property type="project" value="UniProtKB-KW"/>
</dbReference>
<dbReference type="PROSITE" id="PS50206">
    <property type="entry name" value="RHODANESE_3"/>
    <property type="match status" value="1"/>
</dbReference>
<keyword evidence="2" id="KW-0808">Transferase</keyword>
<evidence type="ECO:0000313" key="3">
    <source>
        <dbReference type="Proteomes" id="UP000187074"/>
    </source>
</evidence>
<dbReference type="InterPro" id="IPR001763">
    <property type="entry name" value="Rhodanese-like_dom"/>
</dbReference>
<dbReference type="PANTHER" id="PTHR43031:SF17">
    <property type="entry name" value="SULFURTRANSFERASE YTWF-RELATED"/>
    <property type="match status" value="1"/>
</dbReference>
<dbReference type="InterPro" id="IPR050229">
    <property type="entry name" value="GlpE_sulfurtransferase"/>
</dbReference>
<dbReference type="InterPro" id="IPR036873">
    <property type="entry name" value="Rhodanese-like_dom_sf"/>
</dbReference>
<dbReference type="AlphaFoldDB" id="A0A1R1B8G2"/>
<dbReference type="Proteomes" id="UP000187074">
    <property type="component" value="Unassembled WGS sequence"/>
</dbReference>
<dbReference type="CDD" id="cd00158">
    <property type="entry name" value="RHOD"/>
    <property type="match status" value="1"/>
</dbReference>
<dbReference type="EMBL" id="MRTF01000001">
    <property type="protein sequence ID" value="OME96328.1"/>
    <property type="molecule type" value="Genomic_DNA"/>
</dbReference>
<dbReference type="OrthoDB" id="9800872at2"/>
<accession>A0A1R1B8G2</accession>
<reference evidence="2 3" key="1">
    <citation type="submission" date="2016-11" db="EMBL/GenBank/DDBJ databases">
        <title>Paenibacillus species isolates.</title>
        <authorList>
            <person name="Beno S.M."/>
        </authorList>
    </citation>
    <scope>NUCLEOTIDE SEQUENCE [LARGE SCALE GENOMIC DNA]</scope>
    <source>
        <strain evidence="2 3">FSL F4-0100</strain>
    </source>
</reference>
<dbReference type="STRING" id="1401.BK123_01680"/>
<protein>
    <submittedName>
        <fullName evidence="2">Sulfurtransferase</fullName>
    </submittedName>
</protein>
<name>A0A1R1B8G2_PAELA</name>
<proteinExistence type="predicted"/>
<dbReference type="SUPFAM" id="SSF52821">
    <property type="entry name" value="Rhodanese/Cell cycle control phosphatase"/>
    <property type="match status" value="1"/>
</dbReference>
<evidence type="ECO:0000313" key="2">
    <source>
        <dbReference type="EMBL" id="OME96328.1"/>
    </source>
</evidence>
<dbReference type="PANTHER" id="PTHR43031">
    <property type="entry name" value="FAD-DEPENDENT OXIDOREDUCTASE"/>
    <property type="match status" value="1"/>
</dbReference>
<feature type="domain" description="Rhodanese" evidence="1">
    <location>
        <begin position="19"/>
        <end position="103"/>
    </location>
</feature>
<sequence>MMKPIPQMETTELRSRLQNGENVYMIDVREDEEVAAGMISGAKHIPMGEIPNRLDEIPRDQEVVFICRSGGRSQHVCEFLNHQGLTNIINMKGGMLQWHDDEE</sequence>